<dbReference type="SMR" id="B4GTB1"/>
<feature type="compositionally biased region" description="Acidic residues" evidence="4">
    <location>
        <begin position="182"/>
        <end position="193"/>
    </location>
</feature>
<dbReference type="AlphaFoldDB" id="B4GTB1"/>
<feature type="compositionally biased region" description="Low complexity" evidence="4">
    <location>
        <begin position="209"/>
        <end position="229"/>
    </location>
</feature>
<dbReference type="InterPro" id="IPR001715">
    <property type="entry name" value="CH_dom"/>
</dbReference>
<dbReference type="InterPro" id="IPR036872">
    <property type="entry name" value="CH_dom_sf"/>
</dbReference>
<feature type="compositionally biased region" description="Low complexity" evidence="4">
    <location>
        <begin position="433"/>
        <end position="442"/>
    </location>
</feature>
<dbReference type="InterPro" id="IPR022189">
    <property type="entry name" value="SMTN"/>
</dbReference>
<dbReference type="SUPFAM" id="SSF47576">
    <property type="entry name" value="Calponin-homology domain, CH-domain"/>
    <property type="match status" value="1"/>
</dbReference>
<dbReference type="CDD" id="cd21200">
    <property type="entry name" value="CH_SMTN-like"/>
    <property type="match status" value="1"/>
</dbReference>
<evidence type="ECO:0000256" key="3">
    <source>
        <dbReference type="ARBA" id="ARBA00061655"/>
    </source>
</evidence>
<keyword evidence="2" id="KW-0175">Coiled coil</keyword>
<evidence type="ECO:0000256" key="4">
    <source>
        <dbReference type="SAM" id="MobiDB-lite"/>
    </source>
</evidence>
<organism evidence="7">
    <name type="scientific">Drosophila persimilis</name>
    <name type="common">Fruit fly</name>
    <dbReference type="NCBI Taxonomy" id="7234"/>
    <lineage>
        <taxon>Eukaryota</taxon>
        <taxon>Metazoa</taxon>
        <taxon>Ecdysozoa</taxon>
        <taxon>Arthropoda</taxon>
        <taxon>Hexapoda</taxon>
        <taxon>Insecta</taxon>
        <taxon>Pterygota</taxon>
        <taxon>Neoptera</taxon>
        <taxon>Endopterygota</taxon>
        <taxon>Diptera</taxon>
        <taxon>Brachycera</taxon>
        <taxon>Muscomorpha</taxon>
        <taxon>Ephydroidea</taxon>
        <taxon>Drosophilidae</taxon>
        <taxon>Drosophila</taxon>
        <taxon>Sophophora</taxon>
    </lineage>
</organism>
<feature type="domain" description="Calponin-homology (CH)" evidence="5">
    <location>
        <begin position="464"/>
        <end position="570"/>
    </location>
</feature>
<dbReference type="PANTHER" id="PTHR23167:SF88">
    <property type="entry name" value="CALPONIN-HOMOLOGY (CH) DOMAIN-CONTAINING PROTEIN"/>
    <property type="match status" value="1"/>
</dbReference>
<accession>B4GTB1</accession>
<dbReference type="Proteomes" id="UP000008744">
    <property type="component" value="Unassembled WGS sequence"/>
</dbReference>
<feature type="compositionally biased region" description="Low complexity" evidence="4">
    <location>
        <begin position="162"/>
        <end position="176"/>
    </location>
</feature>
<feature type="region of interest" description="Disordered" evidence="4">
    <location>
        <begin position="1"/>
        <end position="45"/>
    </location>
</feature>
<feature type="compositionally biased region" description="Low complexity" evidence="4">
    <location>
        <begin position="391"/>
        <end position="407"/>
    </location>
</feature>
<name>B4GTB1_DROPE</name>
<dbReference type="eggNOG" id="KOG4678">
    <property type="taxonomic scope" value="Eukaryota"/>
</dbReference>
<dbReference type="EMBL" id="CH479190">
    <property type="protein sequence ID" value="EDW25781.1"/>
    <property type="molecule type" value="Genomic_DNA"/>
</dbReference>
<feature type="compositionally biased region" description="Low complexity" evidence="4">
    <location>
        <begin position="7"/>
        <end position="20"/>
    </location>
</feature>
<dbReference type="PROSITE" id="PS50021">
    <property type="entry name" value="CH"/>
    <property type="match status" value="1"/>
</dbReference>
<comment type="similarity">
    <text evidence="3">Belongs to the smoothelin family.</text>
</comment>
<gene>
    <name evidence="6" type="primary">Dper\GL14303</name>
    <name evidence="6" type="ORF">Dper_GL14303</name>
</gene>
<dbReference type="Pfam" id="PF12510">
    <property type="entry name" value="Smoothelin"/>
    <property type="match status" value="1"/>
</dbReference>
<dbReference type="Pfam" id="PF00307">
    <property type="entry name" value="CH"/>
    <property type="match status" value="1"/>
</dbReference>
<dbReference type="Gene3D" id="1.10.418.10">
    <property type="entry name" value="Calponin-like domain"/>
    <property type="match status" value="1"/>
</dbReference>
<feature type="region of interest" description="Disordered" evidence="4">
    <location>
        <begin position="154"/>
        <end position="237"/>
    </location>
</feature>
<evidence type="ECO:0000313" key="7">
    <source>
        <dbReference type="Proteomes" id="UP000008744"/>
    </source>
</evidence>
<dbReference type="HOGENOM" id="CLU_475903_0_0_1"/>
<reference evidence="6 7" key="1">
    <citation type="journal article" date="2007" name="Nature">
        <title>Evolution of genes and genomes on the Drosophila phylogeny.</title>
        <authorList>
            <consortium name="Drosophila 12 Genomes Consortium"/>
            <person name="Clark A.G."/>
            <person name="Eisen M.B."/>
            <person name="Smith D.R."/>
            <person name="Bergman C.M."/>
            <person name="Oliver B."/>
            <person name="Markow T.A."/>
            <person name="Kaufman T.C."/>
            <person name="Kellis M."/>
            <person name="Gelbart W."/>
            <person name="Iyer V.N."/>
            <person name="Pollard D.A."/>
            <person name="Sackton T.B."/>
            <person name="Larracuente A.M."/>
            <person name="Singh N.D."/>
            <person name="Abad J.P."/>
            <person name="Abt D.N."/>
            <person name="Adryan B."/>
            <person name="Aguade M."/>
            <person name="Akashi H."/>
            <person name="Anderson W.W."/>
            <person name="Aquadro C.F."/>
            <person name="Ardell D.H."/>
            <person name="Arguello R."/>
            <person name="Artieri C.G."/>
            <person name="Barbash D.A."/>
            <person name="Barker D."/>
            <person name="Barsanti P."/>
            <person name="Batterham P."/>
            <person name="Batzoglou S."/>
            <person name="Begun D."/>
            <person name="Bhutkar A."/>
            <person name="Blanco E."/>
            <person name="Bosak S.A."/>
            <person name="Bradley R.K."/>
            <person name="Brand A.D."/>
            <person name="Brent M.R."/>
            <person name="Brooks A.N."/>
            <person name="Brown R.H."/>
            <person name="Butlin R.K."/>
            <person name="Caggese C."/>
            <person name="Calvi B.R."/>
            <person name="Bernardo de Carvalho A."/>
            <person name="Caspi A."/>
            <person name="Castrezana S."/>
            <person name="Celniker S.E."/>
            <person name="Chang J.L."/>
            <person name="Chapple C."/>
            <person name="Chatterji S."/>
            <person name="Chinwalla A."/>
            <person name="Civetta A."/>
            <person name="Clifton S.W."/>
            <person name="Comeron J.M."/>
            <person name="Costello J.C."/>
            <person name="Coyne J.A."/>
            <person name="Daub J."/>
            <person name="David R.G."/>
            <person name="Delcher A.L."/>
            <person name="Delehaunty K."/>
            <person name="Do C.B."/>
            <person name="Ebling H."/>
            <person name="Edwards K."/>
            <person name="Eickbush T."/>
            <person name="Evans J.D."/>
            <person name="Filipski A."/>
            <person name="Findeiss S."/>
            <person name="Freyhult E."/>
            <person name="Fulton L."/>
            <person name="Fulton R."/>
            <person name="Garcia A.C."/>
            <person name="Gardiner A."/>
            <person name="Garfield D.A."/>
            <person name="Garvin B.E."/>
            <person name="Gibson G."/>
            <person name="Gilbert D."/>
            <person name="Gnerre S."/>
            <person name="Godfrey J."/>
            <person name="Good R."/>
            <person name="Gotea V."/>
            <person name="Gravely B."/>
            <person name="Greenberg A.J."/>
            <person name="Griffiths-Jones S."/>
            <person name="Gross S."/>
            <person name="Guigo R."/>
            <person name="Gustafson E.A."/>
            <person name="Haerty W."/>
            <person name="Hahn M.W."/>
            <person name="Halligan D.L."/>
            <person name="Halpern A.L."/>
            <person name="Halter G.M."/>
            <person name="Han M.V."/>
            <person name="Heger A."/>
            <person name="Hillier L."/>
            <person name="Hinrichs A.S."/>
            <person name="Holmes I."/>
            <person name="Hoskins R.A."/>
            <person name="Hubisz M.J."/>
            <person name="Hultmark D."/>
            <person name="Huntley M.A."/>
            <person name="Jaffe D.B."/>
            <person name="Jagadeeshan S."/>
            <person name="Jeck W.R."/>
            <person name="Johnson J."/>
            <person name="Jones C.D."/>
            <person name="Jordan W.C."/>
            <person name="Karpen G.H."/>
            <person name="Kataoka E."/>
            <person name="Keightley P.D."/>
            <person name="Kheradpour P."/>
            <person name="Kirkness E.F."/>
            <person name="Koerich L.B."/>
            <person name="Kristiansen K."/>
            <person name="Kudrna D."/>
            <person name="Kulathinal R.J."/>
            <person name="Kumar S."/>
            <person name="Kwok R."/>
            <person name="Lander E."/>
            <person name="Langley C.H."/>
            <person name="Lapoint R."/>
            <person name="Lazzaro B.P."/>
            <person name="Lee S.J."/>
            <person name="Levesque L."/>
            <person name="Li R."/>
            <person name="Lin C.F."/>
            <person name="Lin M.F."/>
            <person name="Lindblad-Toh K."/>
            <person name="Llopart A."/>
            <person name="Long M."/>
            <person name="Low L."/>
            <person name="Lozovsky E."/>
            <person name="Lu J."/>
            <person name="Luo M."/>
            <person name="Machado C.A."/>
            <person name="Makalowski W."/>
            <person name="Marzo M."/>
            <person name="Matsuda M."/>
            <person name="Matzkin L."/>
            <person name="McAllister B."/>
            <person name="McBride C.S."/>
            <person name="McKernan B."/>
            <person name="McKernan K."/>
            <person name="Mendez-Lago M."/>
            <person name="Minx P."/>
            <person name="Mollenhauer M.U."/>
            <person name="Montooth K."/>
            <person name="Mount S.M."/>
            <person name="Mu X."/>
            <person name="Myers E."/>
            <person name="Negre B."/>
            <person name="Newfeld S."/>
            <person name="Nielsen R."/>
            <person name="Noor M.A."/>
            <person name="O'Grady P."/>
            <person name="Pachter L."/>
            <person name="Papaceit M."/>
            <person name="Parisi M.J."/>
            <person name="Parisi M."/>
            <person name="Parts L."/>
            <person name="Pedersen J.S."/>
            <person name="Pesole G."/>
            <person name="Phillippy A.M."/>
            <person name="Ponting C.P."/>
            <person name="Pop M."/>
            <person name="Porcelli D."/>
            <person name="Powell J.R."/>
            <person name="Prohaska S."/>
            <person name="Pruitt K."/>
            <person name="Puig M."/>
            <person name="Quesneville H."/>
            <person name="Ram K.R."/>
            <person name="Rand D."/>
            <person name="Rasmussen M.D."/>
            <person name="Reed L.K."/>
            <person name="Reenan R."/>
            <person name="Reily A."/>
            <person name="Remington K.A."/>
            <person name="Rieger T.T."/>
            <person name="Ritchie M.G."/>
            <person name="Robin C."/>
            <person name="Rogers Y.H."/>
            <person name="Rohde C."/>
            <person name="Rozas J."/>
            <person name="Rubenfield M.J."/>
            <person name="Ruiz A."/>
            <person name="Russo S."/>
            <person name="Salzberg S.L."/>
            <person name="Sanchez-Gracia A."/>
            <person name="Saranga D.J."/>
            <person name="Sato H."/>
            <person name="Schaeffer S.W."/>
            <person name="Schatz M.C."/>
            <person name="Schlenke T."/>
            <person name="Schwartz R."/>
            <person name="Segarra C."/>
            <person name="Singh R.S."/>
            <person name="Sirot L."/>
            <person name="Sirota M."/>
            <person name="Sisneros N.B."/>
            <person name="Smith C.D."/>
            <person name="Smith T.F."/>
            <person name="Spieth J."/>
            <person name="Stage D.E."/>
            <person name="Stark A."/>
            <person name="Stephan W."/>
            <person name="Strausberg R.L."/>
            <person name="Strempel S."/>
            <person name="Sturgill D."/>
            <person name="Sutton G."/>
            <person name="Sutton G.G."/>
            <person name="Tao W."/>
            <person name="Teichmann S."/>
            <person name="Tobari Y.N."/>
            <person name="Tomimura Y."/>
            <person name="Tsolas J.M."/>
            <person name="Valente V.L."/>
            <person name="Venter E."/>
            <person name="Venter J.C."/>
            <person name="Vicario S."/>
            <person name="Vieira F.G."/>
            <person name="Vilella A.J."/>
            <person name="Villasante A."/>
            <person name="Walenz B."/>
            <person name="Wang J."/>
            <person name="Wasserman M."/>
            <person name="Watts T."/>
            <person name="Wilson D."/>
            <person name="Wilson R.K."/>
            <person name="Wing R.A."/>
            <person name="Wolfner M.F."/>
            <person name="Wong A."/>
            <person name="Wong G.K."/>
            <person name="Wu C.I."/>
            <person name="Wu G."/>
            <person name="Yamamoto D."/>
            <person name="Yang H.P."/>
            <person name="Yang S.P."/>
            <person name="Yorke J.A."/>
            <person name="Yoshida K."/>
            <person name="Zdobnov E."/>
            <person name="Zhang P."/>
            <person name="Zhang Y."/>
            <person name="Zimin A.V."/>
            <person name="Baldwin J."/>
            <person name="Abdouelleil A."/>
            <person name="Abdulkadir J."/>
            <person name="Abebe A."/>
            <person name="Abera B."/>
            <person name="Abreu J."/>
            <person name="Acer S.C."/>
            <person name="Aftuck L."/>
            <person name="Alexander A."/>
            <person name="An P."/>
            <person name="Anderson E."/>
            <person name="Anderson S."/>
            <person name="Arachi H."/>
            <person name="Azer M."/>
            <person name="Bachantsang P."/>
            <person name="Barry A."/>
            <person name="Bayul T."/>
            <person name="Berlin A."/>
            <person name="Bessette D."/>
            <person name="Bloom T."/>
            <person name="Blye J."/>
            <person name="Boguslavskiy L."/>
            <person name="Bonnet C."/>
            <person name="Boukhgalter B."/>
            <person name="Bourzgui I."/>
            <person name="Brown A."/>
            <person name="Cahill P."/>
            <person name="Channer S."/>
            <person name="Cheshatsang Y."/>
            <person name="Chuda L."/>
            <person name="Citroen M."/>
            <person name="Collymore A."/>
            <person name="Cooke P."/>
            <person name="Costello M."/>
            <person name="D'Aco K."/>
            <person name="Daza R."/>
            <person name="De Haan G."/>
            <person name="DeGray S."/>
            <person name="DeMaso C."/>
            <person name="Dhargay N."/>
            <person name="Dooley K."/>
            <person name="Dooley E."/>
            <person name="Doricent M."/>
            <person name="Dorje P."/>
            <person name="Dorjee K."/>
            <person name="Dupes A."/>
            <person name="Elong R."/>
            <person name="Falk J."/>
            <person name="Farina A."/>
            <person name="Faro S."/>
            <person name="Ferguson D."/>
            <person name="Fisher S."/>
            <person name="Foley C.D."/>
            <person name="Franke A."/>
            <person name="Friedrich D."/>
            <person name="Gadbois L."/>
            <person name="Gearin G."/>
            <person name="Gearin C.R."/>
            <person name="Giannoukos G."/>
            <person name="Goode T."/>
            <person name="Graham J."/>
            <person name="Grandbois E."/>
            <person name="Grewal S."/>
            <person name="Gyaltsen K."/>
            <person name="Hafez N."/>
            <person name="Hagos B."/>
            <person name="Hall J."/>
            <person name="Henson C."/>
            <person name="Hollinger A."/>
            <person name="Honan T."/>
            <person name="Huard M.D."/>
            <person name="Hughes L."/>
            <person name="Hurhula B."/>
            <person name="Husby M.E."/>
            <person name="Kamat A."/>
            <person name="Kanga B."/>
            <person name="Kashin S."/>
            <person name="Khazanovich D."/>
            <person name="Kisner P."/>
            <person name="Lance K."/>
            <person name="Lara M."/>
            <person name="Lee W."/>
            <person name="Lennon N."/>
            <person name="Letendre F."/>
            <person name="LeVine R."/>
            <person name="Lipovsky A."/>
            <person name="Liu X."/>
            <person name="Liu J."/>
            <person name="Liu S."/>
            <person name="Lokyitsang T."/>
            <person name="Lokyitsang Y."/>
            <person name="Lubonja R."/>
            <person name="Lui A."/>
            <person name="MacDonald P."/>
            <person name="Magnisalis V."/>
            <person name="Maru K."/>
            <person name="Matthews C."/>
            <person name="McCusker W."/>
            <person name="McDonough S."/>
            <person name="Mehta T."/>
            <person name="Meldrim J."/>
            <person name="Meneus L."/>
            <person name="Mihai O."/>
            <person name="Mihalev A."/>
            <person name="Mihova T."/>
            <person name="Mittelman R."/>
            <person name="Mlenga V."/>
            <person name="Montmayeur A."/>
            <person name="Mulrain L."/>
            <person name="Navidi A."/>
            <person name="Naylor J."/>
            <person name="Negash T."/>
            <person name="Nguyen T."/>
            <person name="Nguyen N."/>
            <person name="Nicol R."/>
            <person name="Norbu C."/>
            <person name="Norbu N."/>
            <person name="Novod N."/>
            <person name="O'Neill B."/>
            <person name="Osman S."/>
            <person name="Markiewicz E."/>
            <person name="Oyono O.L."/>
            <person name="Patti C."/>
            <person name="Phunkhang P."/>
            <person name="Pierre F."/>
            <person name="Priest M."/>
            <person name="Raghuraman S."/>
            <person name="Rege F."/>
            <person name="Reyes R."/>
            <person name="Rise C."/>
            <person name="Rogov P."/>
            <person name="Ross K."/>
            <person name="Ryan E."/>
            <person name="Settipalli S."/>
            <person name="Shea T."/>
            <person name="Sherpa N."/>
            <person name="Shi L."/>
            <person name="Shih D."/>
            <person name="Sparrow T."/>
            <person name="Spaulding J."/>
            <person name="Stalker J."/>
            <person name="Stange-Thomann N."/>
            <person name="Stavropoulos S."/>
            <person name="Stone C."/>
            <person name="Strader C."/>
            <person name="Tesfaye S."/>
            <person name="Thomson T."/>
            <person name="Thoulutsang Y."/>
            <person name="Thoulutsang D."/>
            <person name="Topham K."/>
            <person name="Topping I."/>
            <person name="Tsamla T."/>
            <person name="Vassiliev H."/>
            <person name="Vo A."/>
            <person name="Wangchuk T."/>
            <person name="Wangdi T."/>
            <person name="Weiand M."/>
            <person name="Wilkinson J."/>
            <person name="Wilson A."/>
            <person name="Yadav S."/>
            <person name="Young G."/>
            <person name="Yu Q."/>
            <person name="Zembek L."/>
            <person name="Zhong D."/>
            <person name="Zimmer A."/>
            <person name="Zwirko Z."/>
            <person name="Jaffe D.B."/>
            <person name="Alvarez P."/>
            <person name="Brockman W."/>
            <person name="Butler J."/>
            <person name="Chin C."/>
            <person name="Gnerre S."/>
            <person name="Grabherr M."/>
            <person name="Kleber M."/>
            <person name="Mauceli E."/>
            <person name="MacCallum I."/>
        </authorList>
    </citation>
    <scope>NUCLEOTIDE SEQUENCE [LARGE SCALE GENOMIC DNA]</scope>
    <source>
        <strain evidence="7">MSH-3 / Tucson 14011-0111.49</strain>
    </source>
</reference>
<dbReference type="SMART" id="SM00033">
    <property type="entry name" value="CH"/>
    <property type="match status" value="1"/>
</dbReference>
<feature type="compositionally biased region" description="Polar residues" evidence="4">
    <location>
        <begin position="408"/>
        <end position="431"/>
    </location>
</feature>
<feature type="compositionally biased region" description="Low complexity" evidence="4">
    <location>
        <begin position="371"/>
        <end position="381"/>
    </location>
</feature>
<dbReference type="InterPro" id="IPR050540">
    <property type="entry name" value="F-actin_Monoox_Mical"/>
</dbReference>
<proteinExistence type="inferred from homology"/>
<sequence length="573" mass="63765">MTRTLQSTSTSSSSTASSSTRAAKPKQREEDSITSSYGVGPTDENGLPLFGIRALKKKSQPAPCETKQEVTGFVIEEQFYSDNKSPPRHERKELIYSSNADELASIQKQLLLDDDYQPELNTKLVREFKKVESELQPEPDGRYVRRGSVKELSEKFIRKESSSSTHSSTSQSMMSSRTEHADADEEETEDSESNEVCSVIEAPQMRQGSTTSSLTTTRSSNTRSFLNSSADQRQVTSVDDVLERMRNADNVEEPGDTNEDREARALLNKFLGASVIMQGVESMLPPTATGQRLNSQGVKTTRITNTYSKSGTGKVSSSASSAPVTRTTCDIEEIQDEQILKQLLEQASTYEERRKIRARLRELMAEREAQQNRQQSSTTSEQRSETKSKDGVTTTTTKVTTRTVSGSAASKNISPCQIQQLDSSAASQPKYKSSPTTSTPTTPGGGSSQPLFKFTDPALNARAATVKDQLLQWCQHKTQEYENVQISNFSSSWSDGLAFCALIHHFLPDAFDYSTLTKQTRRHNFEVAFSVADEKAGIAPLLDVEDMVEMSRPDWKCVFVYVQSIYRRFRNCQ</sequence>
<dbReference type="OrthoDB" id="6381429at2759"/>
<feature type="region of interest" description="Disordered" evidence="4">
    <location>
        <begin position="366"/>
        <end position="453"/>
    </location>
</feature>
<evidence type="ECO:0000256" key="2">
    <source>
        <dbReference type="ARBA" id="ARBA00023054"/>
    </source>
</evidence>
<dbReference type="FunFam" id="1.10.418.10:FF:000009">
    <property type="entry name" value="smoothelin isoform X2"/>
    <property type="match status" value="1"/>
</dbReference>
<protein>
    <submittedName>
        <fullName evidence="6">GL14303</fullName>
    </submittedName>
</protein>
<keyword evidence="7" id="KW-1185">Reference proteome</keyword>
<dbReference type="PANTHER" id="PTHR23167">
    <property type="entry name" value="CALPONIN HOMOLOGY DOMAIN-CONTAINING PROTEIN DDB_G0272472-RELATED"/>
    <property type="match status" value="1"/>
</dbReference>
<keyword evidence="1" id="KW-0597">Phosphoprotein</keyword>
<evidence type="ECO:0000256" key="1">
    <source>
        <dbReference type="ARBA" id="ARBA00022553"/>
    </source>
</evidence>
<evidence type="ECO:0000313" key="6">
    <source>
        <dbReference type="EMBL" id="EDW25781.1"/>
    </source>
</evidence>
<evidence type="ECO:0000259" key="5">
    <source>
        <dbReference type="PROSITE" id="PS50021"/>
    </source>
</evidence>